<gene>
    <name evidence="4" type="ORF">SAMN04488068_0438</name>
</gene>
<keyword evidence="1" id="KW-0597">Phosphoprotein</keyword>
<dbReference type="PIRSF" id="PIRSF002867">
    <property type="entry name" value="CheV"/>
    <property type="match status" value="1"/>
</dbReference>
<dbReference type="Gene3D" id="3.40.50.2300">
    <property type="match status" value="1"/>
</dbReference>
<organism evidence="4 5">
    <name type="scientific">Hydrocarboniphaga daqingensis</name>
    <dbReference type="NCBI Taxonomy" id="490188"/>
    <lineage>
        <taxon>Bacteria</taxon>
        <taxon>Pseudomonadati</taxon>
        <taxon>Pseudomonadota</taxon>
        <taxon>Gammaproteobacteria</taxon>
        <taxon>Nevskiales</taxon>
        <taxon>Nevskiaceae</taxon>
        <taxon>Hydrocarboniphaga</taxon>
    </lineage>
</organism>
<dbReference type="Gene3D" id="2.40.50.180">
    <property type="entry name" value="CheA-289, Domain 4"/>
    <property type="match status" value="1"/>
</dbReference>
<evidence type="ECO:0000259" key="2">
    <source>
        <dbReference type="PROSITE" id="PS50110"/>
    </source>
</evidence>
<dbReference type="SUPFAM" id="SSF52172">
    <property type="entry name" value="CheY-like"/>
    <property type="match status" value="1"/>
</dbReference>
<sequence length="309" mass="34158">MAGLLERIEAQTRLAGFNRLALLLFRLDERQIFGINVLKVVAVQKRPALTHMPSSHPFVAGVADVRDMVIPVIDMWKALDRPSDVEPEHIIVSEFNRSTQAFLVRSVDRIVHVDVDRVRPPPDTAGGPSYLTAVTEINQQSIEIIDVERILSEIVGEVAAIAETVTDPTLVQGALRGRSVLVVDDSRVARGHMQRVLDQLNIPAIMLNDGRQALTFLQQMALRPGAIENELLMVISDVEMPDMDGYRLTTEIRRDPRLAGLYVLLHSSLSGIFNQAMIKRVGADHFIAKLNADELAQCVLSRLNVAAAA</sequence>
<dbReference type="PROSITE" id="PS50110">
    <property type="entry name" value="RESPONSE_REGULATORY"/>
    <property type="match status" value="1"/>
</dbReference>
<dbReference type="EMBL" id="FQWZ01000001">
    <property type="protein sequence ID" value="SHG49547.1"/>
    <property type="molecule type" value="Genomic_DNA"/>
</dbReference>
<dbReference type="PANTHER" id="PTHR47233">
    <property type="entry name" value="CHEMOTAXIS PROTEIN CHEV"/>
    <property type="match status" value="1"/>
</dbReference>
<dbReference type="AlphaFoldDB" id="A0A1M5K9V7"/>
<name>A0A1M5K9V7_9GAMM</name>
<keyword evidence="5" id="KW-1185">Reference proteome</keyword>
<dbReference type="SMART" id="SM00448">
    <property type="entry name" value="REC"/>
    <property type="match status" value="1"/>
</dbReference>
<dbReference type="PANTHER" id="PTHR47233:SF3">
    <property type="entry name" value="CHEMOTAXIS PROTEIN CHEV"/>
    <property type="match status" value="1"/>
</dbReference>
<dbReference type="InterPro" id="IPR036061">
    <property type="entry name" value="CheW-like_dom_sf"/>
</dbReference>
<dbReference type="GO" id="GO:0006935">
    <property type="term" value="P:chemotaxis"/>
    <property type="evidence" value="ECO:0007669"/>
    <property type="project" value="InterPro"/>
</dbReference>
<feature type="domain" description="Response regulatory" evidence="2">
    <location>
        <begin position="179"/>
        <end position="304"/>
    </location>
</feature>
<proteinExistence type="predicted"/>
<dbReference type="Proteomes" id="UP000199758">
    <property type="component" value="Unassembled WGS sequence"/>
</dbReference>
<dbReference type="InterPro" id="IPR001789">
    <property type="entry name" value="Sig_transdc_resp-reg_receiver"/>
</dbReference>
<dbReference type="OrthoDB" id="9806105at2"/>
<protein>
    <submittedName>
        <fullName evidence="4">Two-component system, chemotaxis family, response regulator CheV</fullName>
    </submittedName>
</protein>
<dbReference type="SMART" id="SM00260">
    <property type="entry name" value="CheW"/>
    <property type="match status" value="1"/>
</dbReference>
<dbReference type="Pfam" id="PF00072">
    <property type="entry name" value="Response_reg"/>
    <property type="match status" value="1"/>
</dbReference>
<feature type="modified residue" description="4-aspartylphosphate" evidence="1">
    <location>
        <position position="237"/>
    </location>
</feature>
<dbReference type="SUPFAM" id="SSF50341">
    <property type="entry name" value="CheW-like"/>
    <property type="match status" value="1"/>
</dbReference>
<evidence type="ECO:0000256" key="1">
    <source>
        <dbReference type="PROSITE-ProRule" id="PRU00169"/>
    </source>
</evidence>
<dbReference type="Pfam" id="PF01584">
    <property type="entry name" value="CheW"/>
    <property type="match status" value="1"/>
</dbReference>
<dbReference type="Gene3D" id="2.30.30.40">
    <property type="entry name" value="SH3 Domains"/>
    <property type="match status" value="1"/>
</dbReference>
<evidence type="ECO:0000259" key="3">
    <source>
        <dbReference type="PROSITE" id="PS50851"/>
    </source>
</evidence>
<feature type="domain" description="CheW-like" evidence="3">
    <location>
        <begin position="19"/>
        <end position="156"/>
    </location>
</feature>
<accession>A0A1M5K9V7</accession>
<reference evidence="4 5" key="1">
    <citation type="submission" date="2016-11" db="EMBL/GenBank/DDBJ databases">
        <authorList>
            <person name="Jaros S."/>
            <person name="Januszkiewicz K."/>
            <person name="Wedrychowicz H."/>
        </authorList>
    </citation>
    <scope>NUCLEOTIDE SEQUENCE [LARGE SCALE GENOMIC DNA]</scope>
    <source>
        <strain evidence="4 5">CGMCC 1.7049</strain>
    </source>
</reference>
<dbReference type="InterPro" id="IPR002545">
    <property type="entry name" value="CheW-lke_dom"/>
</dbReference>
<dbReference type="InterPro" id="IPR011006">
    <property type="entry name" value="CheY-like_superfamily"/>
</dbReference>
<dbReference type="InterPro" id="IPR024181">
    <property type="entry name" value="Chemotax_regulator_CheV"/>
</dbReference>
<dbReference type="STRING" id="490188.SAMN04488068_0438"/>
<dbReference type="GO" id="GO:0000160">
    <property type="term" value="P:phosphorelay signal transduction system"/>
    <property type="evidence" value="ECO:0007669"/>
    <property type="project" value="InterPro"/>
</dbReference>
<evidence type="ECO:0000313" key="4">
    <source>
        <dbReference type="EMBL" id="SHG49547.1"/>
    </source>
</evidence>
<evidence type="ECO:0000313" key="5">
    <source>
        <dbReference type="Proteomes" id="UP000199758"/>
    </source>
</evidence>
<dbReference type="PROSITE" id="PS50851">
    <property type="entry name" value="CHEW"/>
    <property type="match status" value="1"/>
</dbReference>
<dbReference type="RefSeq" id="WP_072893296.1">
    <property type="nucleotide sequence ID" value="NZ_FQWZ01000001.1"/>
</dbReference>